<protein>
    <submittedName>
        <fullName evidence="1">Uncharacterized protein</fullName>
    </submittedName>
</protein>
<organism evidence="1">
    <name type="scientific">Medioppia subpectinata</name>
    <dbReference type="NCBI Taxonomy" id="1979941"/>
    <lineage>
        <taxon>Eukaryota</taxon>
        <taxon>Metazoa</taxon>
        <taxon>Ecdysozoa</taxon>
        <taxon>Arthropoda</taxon>
        <taxon>Chelicerata</taxon>
        <taxon>Arachnida</taxon>
        <taxon>Acari</taxon>
        <taxon>Acariformes</taxon>
        <taxon>Sarcoptiformes</taxon>
        <taxon>Oribatida</taxon>
        <taxon>Brachypylina</taxon>
        <taxon>Oppioidea</taxon>
        <taxon>Oppiidae</taxon>
        <taxon>Medioppia</taxon>
    </lineage>
</organism>
<keyword evidence="2" id="KW-1185">Reference proteome</keyword>
<gene>
    <name evidence="1" type="ORF">OSB1V03_LOCUS7680</name>
</gene>
<proteinExistence type="predicted"/>
<evidence type="ECO:0000313" key="1">
    <source>
        <dbReference type="EMBL" id="CAD7627250.1"/>
    </source>
</evidence>
<reference evidence="1" key="1">
    <citation type="submission" date="2020-11" db="EMBL/GenBank/DDBJ databases">
        <authorList>
            <person name="Tran Van P."/>
        </authorList>
    </citation>
    <scope>NUCLEOTIDE SEQUENCE</scope>
</reference>
<name>A0A7R9KQ08_9ACAR</name>
<accession>A0A7R9KQ08</accession>
<dbReference type="Proteomes" id="UP000759131">
    <property type="component" value="Unassembled WGS sequence"/>
</dbReference>
<evidence type="ECO:0000313" key="2">
    <source>
        <dbReference type="Proteomes" id="UP000759131"/>
    </source>
</evidence>
<dbReference type="EMBL" id="OC859138">
    <property type="protein sequence ID" value="CAD7627250.1"/>
    <property type="molecule type" value="Genomic_DNA"/>
</dbReference>
<dbReference type="AlphaFoldDB" id="A0A7R9KQ08"/>
<sequence>MRKHMAATCSPRSAIKPACYFETHGDACIVYCTGTTMINLIDIFLDLSHKLGNQSKHFPQLEVYNQAITELPAGVFADIQFDTIHVDNARSLRHIHKDAFYGPTRDTITSVQISHTLISDAKG</sequence>
<dbReference type="OrthoDB" id="6502080at2759"/>
<dbReference type="EMBL" id="CAJPIZ010004563">
    <property type="protein sequence ID" value="CAG2107680.1"/>
    <property type="molecule type" value="Genomic_DNA"/>
</dbReference>